<name>A0A427AWL4_ENSVE</name>
<sequence>GPCDIVGDTSFEELRAAAYEDARQGLSLQSIVSLQYHTVPLGLGVYLYFSPNLSVFLIRTNPPGTPNGIGFVQPSPFQNASQNSVGFDVKFGAPGGIPERPPPDRFC</sequence>
<comment type="caution">
    <text evidence="1">The sequence shown here is derived from an EMBL/GenBank/DDBJ whole genome shotgun (WGS) entry which is preliminary data.</text>
</comment>
<dbReference type="EMBL" id="AMZH03001101">
    <property type="protein sequence ID" value="RRT80621.1"/>
    <property type="molecule type" value="Genomic_DNA"/>
</dbReference>
<reference evidence="1 2" key="1">
    <citation type="journal article" date="2014" name="Agronomy (Basel)">
        <title>A Draft Genome Sequence for Ensete ventricosum, the Drought-Tolerant Tree Against Hunger.</title>
        <authorList>
            <person name="Harrison J."/>
            <person name="Moore K.A."/>
            <person name="Paszkiewicz K."/>
            <person name="Jones T."/>
            <person name="Grant M."/>
            <person name="Ambacheew D."/>
            <person name="Muzemil S."/>
            <person name="Studholme D.J."/>
        </authorList>
    </citation>
    <scope>NUCLEOTIDE SEQUENCE [LARGE SCALE GENOMIC DNA]</scope>
</reference>
<gene>
    <name evidence="1" type="ORF">B296_00007594</name>
</gene>
<dbReference type="AlphaFoldDB" id="A0A427AWL4"/>
<accession>A0A427AWL4</accession>
<protein>
    <submittedName>
        <fullName evidence="1">Uncharacterized protein</fullName>
    </submittedName>
</protein>
<evidence type="ECO:0000313" key="2">
    <source>
        <dbReference type="Proteomes" id="UP000287651"/>
    </source>
</evidence>
<dbReference type="Proteomes" id="UP000287651">
    <property type="component" value="Unassembled WGS sequence"/>
</dbReference>
<proteinExistence type="predicted"/>
<organism evidence="1 2">
    <name type="scientific">Ensete ventricosum</name>
    <name type="common">Abyssinian banana</name>
    <name type="synonym">Musa ensete</name>
    <dbReference type="NCBI Taxonomy" id="4639"/>
    <lineage>
        <taxon>Eukaryota</taxon>
        <taxon>Viridiplantae</taxon>
        <taxon>Streptophyta</taxon>
        <taxon>Embryophyta</taxon>
        <taxon>Tracheophyta</taxon>
        <taxon>Spermatophyta</taxon>
        <taxon>Magnoliopsida</taxon>
        <taxon>Liliopsida</taxon>
        <taxon>Zingiberales</taxon>
        <taxon>Musaceae</taxon>
        <taxon>Ensete</taxon>
    </lineage>
</organism>
<evidence type="ECO:0000313" key="1">
    <source>
        <dbReference type="EMBL" id="RRT80621.1"/>
    </source>
</evidence>
<feature type="non-terminal residue" evidence="1">
    <location>
        <position position="1"/>
    </location>
</feature>